<comment type="caution">
    <text evidence="7">The sequence shown here is derived from an EMBL/GenBank/DDBJ whole genome shotgun (WGS) entry which is preliminary data.</text>
</comment>
<evidence type="ECO:0000256" key="2">
    <source>
        <dbReference type="ARBA" id="ARBA00006824"/>
    </source>
</evidence>
<organism evidence="7 8">
    <name type="scientific">Catenaria anguillulae PL171</name>
    <dbReference type="NCBI Taxonomy" id="765915"/>
    <lineage>
        <taxon>Eukaryota</taxon>
        <taxon>Fungi</taxon>
        <taxon>Fungi incertae sedis</taxon>
        <taxon>Blastocladiomycota</taxon>
        <taxon>Blastocladiomycetes</taxon>
        <taxon>Blastocladiales</taxon>
        <taxon>Catenariaceae</taxon>
        <taxon>Catenaria</taxon>
    </lineage>
</organism>
<dbReference type="Pfam" id="PF04117">
    <property type="entry name" value="Mpv17_PMP22"/>
    <property type="match status" value="1"/>
</dbReference>
<sequence>MTILGASVTAGTLFAVGDVIAQAVTHKAAGGRLTQDSYDGLRTARMSFIGFALNGPYFYTGFRILDRYYPTIPRNPPPVWTPRMQLVRSFGKSVTAHFTVFPPYLIALLSLSTSLQWWQTHGFASSTIIEDAAASSRTQPPASKTLARTIRDSIVDKGPETFVLGGVFWPVVNAVNFMYFTGVKRIMVLNFCGLFWNSFLSWQVARPAKEH</sequence>
<gene>
    <name evidence="7" type="ORF">BCR44DRAFT_332814</name>
</gene>
<dbReference type="InterPro" id="IPR007248">
    <property type="entry name" value="Mpv17_PMP22"/>
</dbReference>
<dbReference type="GO" id="GO:0016020">
    <property type="term" value="C:membrane"/>
    <property type="evidence" value="ECO:0007669"/>
    <property type="project" value="UniProtKB-SubCell"/>
</dbReference>
<evidence type="ECO:0000256" key="1">
    <source>
        <dbReference type="ARBA" id="ARBA00004141"/>
    </source>
</evidence>
<dbReference type="OrthoDB" id="430207at2759"/>
<proteinExistence type="inferred from homology"/>
<comment type="subcellular location">
    <subcellularLocation>
        <location evidence="1">Membrane</location>
        <topology evidence="1">Multi-pass membrane protein</topology>
    </subcellularLocation>
</comment>
<evidence type="ECO:0000256" key="3">
    <source>
        <dbReference type="ARBA" id="ARBA00022692"/>
    </source>
</evidence>
<dbReference type="PANTHER" id="PTHR11266">
    <property type="entry name" value="PEROXISOMAL MEMBRANE PROTEIN 2, PXMP2 MPV17"/>
    <property type="match status" value="1"/>
</dbReference>
<feature type="transmembrane region" description="Helical" evidence="6">
    <location>
        <begin position="161"/>
        <end position="180"/>
    </location>
</feature>
<keyword evidence="4 6" id="KW-1133">Transmembrane helix</keyword>
<dbReference type="PANTHER" id="PTHR11266:SF116">
    <property type="entry name" value="MPV17-LIKE PROTEIN"/>
    <property type="match status" value="1"/>
</dbReference>
<reference evidence="7 8" key="1">
    <citation type="submission" date="2016-07" db="EMBL/GenBank/DDBJ databases">
        <title>Pervasive Adenine N6-methylation of Active Genes in Fungi.</title>
        <authorList>
            <consortium name="DOE Joint Genome Institute"/>
            <person name="Mondo S.J."/>
            <person name="Dannebaum R.O."/>
            <person name="Kuo R.C."/>
            <person name="Labutti K."/>
            <person name="Haridas S."/>
            <person name="Kuo A."/>
            <person name="Salamov A."/>
            <person name="Ahrendt S.R."/>
            <person name="Lipzen A."/>
            <person name="Sullivan W."/>
            <person name="Andreopoulos W.B."/>
            <person name="Clum A."/>
            <person name="Lindquist E."/>
            <person name="Daum C."/>
            <person name="Ramamoorthy G.K."/>
            <person name="Gryganskyi A."/>
            <person name="Culley D."/>
            <person name="Magnuson J.K."/>
            <person name="James T.Y."/>
            <person name="O'Malley M.A."/>
            <person name="Stajich J.E."/>
            <person name="Spatafora J.W."/>
            <person name="Visel A."/>
            <person name="Grigoriev I.V."/>
        </authorList>
    </citation>
    <scope>NUCLEOTIDE SEQUENCE [LARGE SCALE GENOMIC DNA]</scope>
    <source>
        <strain evidence="7 8">PL171</strain>
    </source>
</reference>
<evidence type="ECO:0000256" key="5">
    <source>
        <dbReference type="ARBA" id="ARBA00023136"/>
    </source>
</evidence>
<keyword evidence="5 6" id="KW-0472">Membrane</keyword>
<evidence type="ECO:0000256" key="4">
    <source>
        <dbReference type="ARBA" id="ARBA00022989"/>
    </source>
</evidence>
<accession>A0A1Y2HPZ2</accession>
<dbReference type="Proteomes" id="UP000193411">
    <property type="component" value="Unassembled WGS sequence"/>
</dbReference>
<name>A0A1Y2HPZ2_9FUNG</name>
<dbReference type="EMBL" id="MCFL01000023">
    <property type="protein sequence ID" value="ORZ35182.1"/>
    <property type="molecule type" value="Genomic_DNA"/>
</dbReference>
<dbReference type="STRING" id="765915.A0A1Y2HPZ2"/>
<keyword evidence="3 6" id="KW-0812">Transmembrane</keyword>
<comment type="similarity">
    <text evidence="2 6">Belongs to the peroxisomal membrane protein PXMP2/4 family.</text>
</comment>
<dbReference type="AlphaFoldDB" id="A0A1Y2HPZ2"/>
<evidence type="ECO:0000313" key="7">
    <source>
        <dbReference type="EMBL" id="ORZ35182.1"/>
    </source>
</evidence>
<evidence type="ECO:0000313" key="8">
    <source>
        <dbReference type="Proteomes" id="UP000193411"/>
    </source>
</evidence>
<protein>
    <submittedName>
        <fullName evidence="7">Uncharacterized protein</fullName>
    </submittedName>
</protein>
<evidence type="ECO:0000256" key="6">
    <source>
        <dbReference type="RuleBase" id="RU363053"/>
    </source>
</evidence>
<keyword evidence="8" id="KW-1185">Reference proteome</keyword>
<dbReference type="GO" id="GO:0005737">
    <property type="term" value="C:cytoplasm"/>
    <property type="evidence" value="ECO:0007669"/>
    <property type="project" value="TreeGrafter"/>
</dbReference>
<feature type="transmembrane region" description="Helical" evidence="6">
    <location>
        <begin position="45"/>
        <end position="65"/>
    </location>
</feature>